<dbReference type="PANTHER" id="PTHR14454:SF11">
    <property type="entry name" value="SERRANO, ISOFORM F"/>
    <property type="match status" value="1"/>
</dbReference>
<feature type="region of interest" description="Disordered" evidence="2">
    <location>
        <begin position="676"/>
        <end position="703"/>
    </location>
</feature>
<organism evidence="4 5">
    <name type="scientific">Lingula anatina</name>
    <name type="common">Brachiopod</name>
    <name type="synonym">Lingula unguis</name>
    <dbReference type="NCBI Taxonomy" id="7574"/>
    <lineage>
        <taxon>Eukaryota</taxon>
        <taxon>Metazoa</taxon>
        <taxon>Spiralia</taxon>
        <taxon>Lophotrochozoa</taxon>
        <taxon>Brachiopoda</taxon>
        <taxon>Linguliformea</taxon>
        <taxon>Lingulata</taxon>
        <taxon>Lingulida</taxon>
        <taxon>Linguloidea</taxon>
        <taxon>Lingulidae</taxon>
        <taxon>Lingula</taxon>
    </lineage>
</organism>
<feature type="domain" description="CABIT" evidence="3">
    <location>
        <begin position="27"/>
        <end position="241"/>
    </location>
</feature>
<protein>
    <submittedName>
        <fullName evidence="5">Uncharacterized protein LOC106169966</fullName>
    </submittedName>
</protein>
<evidence type="ECO:0000313" key="5">
    <source>
        <dbReference type="RefSeq" id="XP_013405104.1"/>
    </source>
</evidence>
<evidence type="ECO:0000256" key="1">
    <source>
        <dbReference type="ARBA" id="ARBA00022553"/>
    </source>
</evidence>
<dbReference type="GeneID" id="106169966"/>
<dbReference type="PANTHER" id="PTHR14454">
    <property type="entry name" value="GRB2-ASSOCIATED AND REGULATOR OF MAPK PROTEIN FAMILY MEMBER"/>
    <property type="match status" value="1"/>
</dbReference>
<feature type="compositionally biased region" description="Basic and acidic residues" evidence="2">
    <location>
        <begin position="690"/>
        <end position="702"/>
    </location>
</feature>
<dbReference type="InterPro" id="IPR025946">
    <property type="entry name" value="CABIT_dom"/>
</dbReference>
<feature type="region of interest" description="Disordered" evidence="2">
    <location>
        <begin position="723"/>
        <end position="762"/>
    </location>
</feature>
<dbReference type="OrthoDB" id="6069759at2759"/>
<dbReference type="Pfam" id="PF12736">
    <property type="entry name" value="CABIT"/>
    <property type="match status" value="1"/>
</dbReference>
<dbReference type="AlphaFoldDB" id="A0A1S3J5J6"/>
<feature type="compositionally biased region" description="Pro residues" evidence="2">
    <location>
        <begin position="461"/>
        <end position="470"/>
    </location>
</feature>
<feature type="region of interest" description="Disordered" evidence="2">
    <location>
        <begin position="490"/>
        <end position="554"/>
    </location>
</feature>
<feature type="region of interest" description="Disordered" evidence="2">
    <location>
        <begin position="378"/>
        <end position="419"/>
    </location>
</feature>
<dbReference type="RefSeq" id="XP_013405104.1">
    <property type="nucleotide sequence ID" value="XM_013549650.1"/>
</dbReference>
<keyword evidence="1" id="KW-0597">Phosphoprotein</keyword>
<feature type="region of interest" description="Disordered" evidence="2">
    <location>
        <begin position="447"/>
        <end position="472"/>
    </location>
</feature>
<evidence type="ECO:0000313" key="4">
    <source>
        <dbReference type="Proteomes" id="UP000085678"/>
    </source>
</evidence>
<proteinExistence type="predicted"/>
<accession>A0A1S3J5J6</accession>
<sequence>MAESDVSELTWSKVYYSTEEVVEKFSLPFIVKVAEGFYGERDYESFSSDDILKIYAKKSLQKVEARVPGSSENVSIPLAYTGAVKILPLMGEHHIYSTIGEAIDEEMPSFLKIGKPISPPQRLGHNVRTGTILQIDKIEKRMTPKGIQEFVLCHGDGRDLCLPRDFEGDFTVVPDTQHYRLSDVINQKPLPCRIKIVGGRERLALSKDVQEGISNLEDFSGEFTLIKLFMQEVLVASTQIHEEGCPKQSLISKKNITLIPLSPVSLNVSFFVAEESPDYHRIIVKSFGTEIDVSQVDDDEAYIEYVTKPRSRVYSDSALNPPTVPPRSHTGDGYMPIIAESQGDEMDSDSGDGYEEIDDDDLEELKASRARREARQVLFEGEEDQHGYLIPKVDDQNESNDSEDGQGNPTKKKQKAPNLKKALGTVRGFGKSVIATLHQHYAVFGGHQHHSGSGALKTIPAEPPQRPPKPARLRERVPNAVPCLPYPEGNGLSGEHLDDETPPPIIPRTPKTPTAASPKTHQFSPTSKEFWFPSGRQNQEQNLHQNSKTKGDADGLDYELLDENVMTELRAKSKANVMTESKPVVFSAPPSRSKSEKPRPALKPKPKPKPNRQLSDNSLLGDKREDISTTTSRESKVVPTATISPSQHIARAEAMTTTASVKPTVLAAILQTRYQNEEHENTPSQMAEHIQQHRQQEHHQSLVHELSQTLVSSVKLKQELDSQVQLRQREEPHQSQSPSFDELRKSLPYPNKVTSDDSAPSIKEYGDVPSDLSMLTVDGLEAVLQVYGLHNAAKICKVNEVDGALFMLLTDNILKEDPFNLKPFDILKIQNIKRGWKPKQSAPSAKSFRS</sequence>
<name>A0A1S3J5J6_LINAN</name>
<dbReference type="KEGG" id="lak:106169966"/>
<evidence type="ECO:0000256" key="2">
    <source>
        <dbReference type="SAM" id="MobiDB-lite"/>
    </source>
</evidence>
<gene>
    <name evidence="5" type="primary">LOC106169966</name>
</gene>
<feature type="region of interest" description="Disordered" evidence="2">
    <location>
        <begin position="314"/>
        <end position="333"/>
    </location>
</feature>
<feature type="region of interest" description="Disordered" evidence="2">
    <location>
        <begin position="581"/>
        <end position="643"/>
    </location>
</feature>
<dbReference type="InParanoid" id="A0A1S3J5J6"/>
<feature type="compositionally biased region" description="Basic residues" evidence="2">
    <location>
        <begin position="600"/>
        <end position="610"/>
    </location>
</feature>
<keyword evidence="4" id="KW-1185">Reference proteome</keyword>
<dbReference type="InterPro" id="IPR052281">
    <property type="entry name" value="GAREM"/>
</dbReference>
<dbReference type="Proteomes" id="UP000085678">
    <property type="component" value="Unplaced"/>
</dbReference>
<evidence type="ECO:0000259" key="3">
    <source>
        <dbReference type="Pfam" id="PF12736"/>
    </source>
</evidence>
<feature type="compositionally biased region" description="Polar residues" evidence="2">
    <location>
        <begin position="535"/>
        <end position="548"/>
    </location>
</feature>
<feature type="compositionally biased region" description="Low complexity" evidence="2">
    <location>
        <begin position="508"/>
        <end position="520"/>
    </location>
</feature>
<reference evidence="5" key="1">
    <citation type="submission" date="2025-08" db="UniProtKB">
        <authorList>
            <consortium name="RefSeq"/>
        </authorList>
    </citation>
    <scope>IDENTIFICATION</scope>
    <source>
        <tissue evidence="5">Gonads</tissue>
    </source>
</reference>